<keyword evidence="2" id="KW-1185">Reference proteome</keyword>
<gene>
    <name evidence="1" type="ORF">L596_021212</name>
</gene>
<reference evidence="1 2" key="2">
    <citation type="journal article" date="2019" name="G3 (Bethesda)">
        <title>Hybrid Assembly of the Genome of the Entomopathogenic Nematode Steinernema carpocapsae Identifies the X-Chromosome.</title>
        <authorList>
            <person name="Serra L."/>
            <person name="Macchietto M."/>
            <person name="Macias-Munoz A."/>
            <person name="McGill C.J."/>
            <person name="Rodriguez I.M."/>
            <person name="Rodriguez B."/>
            <person name="Murad R."/>
            <person name="Mortazavi A."/>
        </authorList>
    </citation>
    <scope>NUCLEOTIDE SEQUENCE [LARGE SCALE GENOMIC DNA]</scope>
    <source>
        <strain evidence="1 2">ALL</strain>
    </source>
</reference>
<organism evidence="1 2">
    <name type="scientific">Steinernema carpocapsae</name>
    <name type="common">Entomopathogenic nematode</name>
    <dbReference type="NCBI Taxonomy" id="34508"/>
    <lineage>
        <taxon>Eukaryota</taxon>
        <taxon>Metazoa</taxon>
        <taxon>Ecdysozoa</taxon>
        <taxon>Nematoda</taxon>
        <taxon>Chromadorea</taxon>
        <taxon>Rhabditida</taxon>
        <taxon>Tylenchina</taxon>
        <taxon>Panagrolaimomorpha</taxon>
        <taxon>Strongyloidoidea</taxon>
        <taxon>Steinernematidae</taxon>
        <taxon>Steinernema</taxon>
    </lineage>
</organism>
<protein>
    <submittedName>
        <fullName evidence="1">Uncharacterized protein</fullName>
    </submittedName>
</protein>
<evidence type="ECO:0000313" key="1">
    <source>
        <dbReference type="EMBL" id="TKR73977.1"/>
    </source>
</evidence>
<accession>A0A4U5MVS8</accession>
<name>A0A4U5MVS8_STECR</name>
<dbReference type="AlphaFoldDB" id="A0A4U5MVS8"/>
<sequence>MLKRMSKTNCRNPKQRKLKYRTKNHIEKCSSLSLRYSRKPAPAYYLYCLKDATSNLLFPLPGGFAAKTILKNVYA</sequence>
<comment type="caution">
    <text evidence="1">The sequence shown here is derived from an EMBL/GenBank/DDBJ whole genome shotgun (WGS) entry which is preliminary data.</text>
</comment>
<evidence type="ECO:0000313" key="2">
    <source>
        <dbReference type="Proteomes" id="UP000298663"/>
    </source>
</evidence>
<proteinExistence type="predicted"/>
<reference evidence="1 2" key="1">
    <citation type="journal article" date="2015" name="Genome Biol.">
        <title>Comparative genomics of Steinernema reveals deeply conserved gene regulatory networks.</title>
        <authorList>
            <person name="Dillman A.R."/>
            <person name="Macchietto M."/>
            <person name="Porter C.F."/>
            <person name="Rogers A."/>
            <person name="Williams B."/>
            <person name="Antoshechkin I."/>
            <person name="Lee M.M."/>
            <person name="Goodwin Z."/>
            <person name="Lu X."/>
            <person name="Lewis E.E."/>
            <person name="Goodrich-Blair H."/>
            <person name="Stock S.P."/>
            <person name="Adams B.J."/>
            <person name="Sternberg P.W."/>
            <person name="Mortazavi A."/>
        </authorList>
    </citation>
    <scope>NUCLEOTIDE SEQUENCE [LARGE SCALE GENOMIC DNA]</scope>
    <source>
        <strain evidence="1 2">ALL</strain>
    </source>
</reference>
<dbReference type="EMBL" id="AZBU02000006">
    <property type="protein sequence ID" value="TKR73977.1"/>
    <property type="molecule type" value="Genomic_DNA"/>
</dbReference>
<dbReference type="Proteomes" id="UP000298663">
    <property type="component" value="Unassembled WGS sequence"/>
</dbReference>